<dbReference type="EMBL" id="CP114040">
    <property type="protein sequence ID" value="WAS98124.1"/>
    <property type="molecule type" value="Genomic_DNA"/>
</dbReference>
<organism evidence="2 3">
    <name type="scientific">Nannocystis punicea</name>
    <dbReference type="NCBI Taxonomy" id="2995304"/>
    <lineage>
        <taxon>Bacteria</taxon>
        <taxon>Pseudomonadati</taxon>
        <taxon>Myxococcota</taxon>
        <taxon>Polyangia</taxon>
        <taxon>Nannocystales</taxon>
        <taxon>Nannocystaceae</taxon>
        <taxon>Nannocystis</taxon>
    </lineage>
</organism>
<dbReference type="Proteomes" id="UP001164459">
    <property type="component" value="Chromosome"/>
</dbReference>
<name>A0ABY7HGW6_9BACT</name>
<evidence type="ECO:0000313" key="2">
    <source>
        <dbReference type="EMBL" id="WAS98124.1"/>
    </source>
</evidence>
<keyword evidence="3" id="KW-1185">Reference proteome</keyword>
<gene>
    <name evidence="2" type="ORF">O0S08_18450</name>
</gene>
<sequence>MPQLIDCPACARALRREETACPFCGAEQRRIEGPRFIVFGVWLGLMTASCGEKSGPDTETTSTSTSTTTSTSTPTSTSTSTDPTTAVTEGNTTTTSTTTTSTTDGSASDSMDSFNVTTAYAAALDGESAGAPPAVTESDTDDTGEPE</sequence>
<dbReference type="RefSeq" id="WP_269040490.1">
    <property type="nucleotide sequence ID" value="NZ_CP114040.1"/>
</dbReference>
<feature type="compositionally biased region" description="Low complexity" evidence="1">
    <location>
        <begin position="57"/>
        <end position="110"/>
    </location>
</feature>
<evidence type="ECO:0008006" key="4">
    <source>
        <dbReference type="Google" id="ProtNLM"/>
    </source>
</evidence>
<accession>A0ABY7HGW6</accession>
<evidence type="ECO:0000256" key="1">
    <source>
        <dbReference type="SAM" id="MobiDB-lite"/>
    </source>
</evidence>
<feature type="compositionally biased region" description="Acidic residues" evidence="1">
    <location>
        <begin position="138"/>
        <end position="147"/>
    </location>
</feature>
<reference evidence="2" key="1">
    <citation type="submission" date="2022-11" db="EMBL/GenBank/DDBJ databases">
        <title>Minimal conservation of predation-associated metabolite biosynthetic gene clusters underscores biosynthetic potential of Myxococcota including descriptions for ten novel species: Archangium lansinium sp. nov., Myxococcus landrumus sp. nov., Nannocystis bai.</title>
        <authorList>
            <person name="Ahearne A."/>
            <person name="Stevens C."/>
            <person name="Dowd S."/>
        </authorList>
    </citation>
    <scope>NUCLEOTIDE SEQUENCE</scope>
    <source>
        <strain evidence="2">Fl3</strain>
    </source>
</reference>
<proteinExistence type="predicted"/>
<evidence type="ECO:0000313" key="3">
    <source>
        <dbReference type="Proteomes" id="UP001164459"/>
    </source>
</evidence>
<feature type="region of interest" description="Disordered" evidence="1">
    <location>
        <begin position="49"/>
        <end position="147"/>
    </location>
</feature>
<protein>
    <recommendedName>
        <fullName evidence="4">Zinc-ribbon domain-containing protein</fullName>
    </recommendedName>
</protein>